<dbReference type="SUPFAM" id="SSF55961">
    <property type="entry name" value="Bet v1-like"/>
    <property type="match status" value="1"/>
</dbReference>
<dbReference type="InterPro" id="IPR023393">
    <property type="entry name" value="START-like_dom_sf"/>
</dbReference>
<sequence length="121" mass="13578">MMPLLAMTAPAGFECLADGNIVPGKPVFRSRLLIGGVLPVGTSMLTFSSFEPGFGFVEQSPMTGMRRWQHERRIDDVPGGCRVTDMLNFQPGMFPGLTAQLVALFFHHRHRRLRRMFGEIQ</sequence>
<dbReference type="EMBL" id="VDES01000002">
    <property type="protein sequence ID" value="MBA1375421.1"/>
    <property type="molecule type" value="Genomic_DNA"/>
</dbReference>
<accession>A0A7V8RFB6</accession>
<keyword evidence="2" id="KW-1185">Reference proteome</keyword>
<evidence type="ECO:0000313" key="1">
    <source>
        <dbReference type="EMBL" id="MBA1375421.1"/>
    </source>
</evidence>
<gene>
    <name evidence="1" type="ORF">FG486_13820</name>
</gene>
<dbReference type="Gene3D" id="3.30.530.20">
    <property type="match status" value="1"/>
</dbReference>
<protein>
    <recommendedName>
        <fullName evidence="3">Polyketide cyclase</fullName>
    </recommendedName>
</protein>
<name>A0A7V8RFB6_9SPHN</name>
<dbReference type="Proteomes" id="UP000589292">
    <property type="component" value="Unassembled WGS sequence"/>
</dbReference>
<proteinExistence type="predicted"/>
<comment type="caution">
    <text evidence="1">The sequence shown here is derived from an EMBL/GenBank/DDBJ whole genome shotgun (WGS) entry which is preliminary data.</text>
</comment>
<evidence type="ECO:0008006" key="3">
    <source>
        <dbReference type="Google" id="ProtNLM"/>
    </source>
</evidence>
<dbReference type="AlphaFoldDB" id="A0A7V8RFB6"/>
<dbReference type="RefSeq" id="WP_181267909.1">
    <property type="nucleotide sequence ID" value="NZ_VDES01000002.1"/>
</dbReference>
<evidence type="ECO:0000313" key="2">
    <source>
        <dbReference type="Proteomes" id="UP000589292"/>
    </source>
</evidence>
<organism evidence="1 2">
    <name type="scientific">Sphingomonas ursincola</name>
    <dbReference type="NCBI Taxonomy" id="56361"/>
    <lineage>
        <taxon>Bacteria</taxon>
        <taxon>Pseudomonadati</taxon>
        <taxon>Pseudomonadota</taxon>
        <taxon>Alphaproteobacteria</taxon>
        <taxon>Sphingomonadales</taxon>
        <taxon>Sphingomonadaceae</taxon>
        <taxon>Sphingomonas</taxon>
    </lineage>
</organism>
<reference evidence="1 2" key="1">
    <citation type="journal article" date="1994" name="Int. J. Syst. Bacteriol.">
        <title>Phylogenetic positions of novel aerobic, bacteriochlorophyll a-containing bacteria and description of Roseococcus thiosulfatophilus gen. nov., sp. nov., Erythromicrobium ramosum gen. nov., sp. nov., and Erythrobacter litoralis sp. nov.</title>
        <authorList>
            <person name="Yurkov V."/>
            <person name="Stackebrandt E."/>
            <person name="Holmes A."/>
            <person name="Fuerst J.A."/>
            <person name="Hugenholtz P."/>
            <person name="Golecki J."/>
            <person name="Gad'on N."/>
            <person name="Gorlenko V.M."/>
            <person name="Kompantseva E.I."/>
            <person name="Drews G."/>
        </authorList>
    </citation>
    <scope>NUCLEOTIDE SEQUENCE [LARGE SCALE GENOMIC DNA]</scope>
    <source>
        <strain evidence="1 2">KR-99</strain>
    </source>
</reference>